<dbReference type="Gene3D" id="3.10.129.110">
    <property type="entry name" value="Polyketide synthase dehydratase"/>
    <property type="match status" value="1"/>
</dbReference>
<dbReference type="Proteomes" id="UP000007842">
    <property type="component" value="Plasmid pSCATT"/>
</dbReference>
<dbReference type="KEGG" id="scy:SCATT_p13200"/>
<evidence type="ECO:0000256" key="3">
    <source>
        <dbReference type="ARBA" id="ARBA00022679"/>
    </source>
</evidence>
<evidence type="ECO:0000259" key="8">
    <source>
        <dbReference type="PROSITE" id="PS52019"/>
    </source>
</evidence>
<feature type="active site" description="Proton acceptor; for dehydratase activity" evidence="5">
    <location>
        <position position="669"/>
    </location>
</feature>
<organism evidence="9 10">
    <name type="scientific">Streptantibioticus cattleyicolor (strain ATCC 35852 / DSM 46488 / JCM 4925 / NBRC 14057 / NRRL 8057)</name>
    <name type="common">Streptomyces cattleya</name>
    <dbReference type="NCBI Taxonomy" id="1003195"/>
    <lineage>
        <taxon>Bacteria</taxon>
        <taxon>Bacillati</taxon>
        <taxon>Actinomycetota</taxon>
        <taxon>Actinomycetes</taxon>
        <taxon>Kitasatosporales</taxon>
        <taxon>Streptomycetaceae</taxon>
        <taxon>Streptantibioticus</taxon>
    </lineage>
</organism>
<feature type="domain" description="PKS/mFAS DH" evidence="8">
    <location>
        <begin position="631"/>
        <end position="917"/>
    </location>
</feature>
<evidence type="ECO:0000259" key="7">
    <source>
        <dbReference type="PROSITE" id="PS50075"/>
    </source>
</evidence>
<dbReference type="InterPro" id="IPR049551">
    <property type="entry name" value="PKS_DH_C"/>
</dbReference>
<dbReference type="SUPFAM" id="SSF47336">
    <property type="entry name" value="ACP-like"/>
    <property type="match status" value="1"/>
</dbReference>
<dbReference type="SUPFAM" id="SSF51735">
    <property type="entry name" value="NAD(P)-binding Rossmann-fold domains"/>
    <property type="match status" value="2"/>
</dbReference>
<dbReference type="InterPro" id="IPR036291">
    <property type="entry name" value="NAD(P)-bd_dom_sf"/>
</dbReference>
<keyword evidence="10" id="KW-1185">Reference proteome</keyword>
<dbReference type="PROSITE" id="PS50075">
    <property type="entry name" value="CARRIER"/>
    <property type="match status" value="1"/>
</dbReference>
<dbReference type="PROSITE" id="PS00012">
    <property type="entry name" value="PHOSPHOPANTETHEINE"/>
    <property type="match status" value="1"/>
</dbReference>
<dbReference type="Gene3D" id="1.10.1200.10">
    <property type="entry name" value="ACP-like"/>
    <property type="match status" value="1"/>
</dbReference>
<dbReference type="HOGENOM" id="CLU_007878_0_0_11"/>
<protein>
    <submittedName>
        <fullName evidence="9">Beta keto-acyl synthase</fullName>
    </submittedName>
</protein>
<dbReference type="SMART" id="SM00826">
    <property type="entry name" value="PKS_DH"/>
    <property type="match status" value="1"/>
</dbReference>
<evidence type="ECO:0000256" key="2">
    <source>
        <dbReference type="ARBA" id="ARBA00022553"/>
    </source>
</evidence>
<dbReference type="PROSITE" id="PS52019">
    <property type="entry name" value="PKS_MFAS_DH"/>
    <property type="match status" value="1"/>
</dbReference>
<feature type="active site" description="Proton donor; for dehydratase activity" evidence="5">
    <location>
        <position position="834"/>
    </location>
</feature>
<dbReference type="SUPFAM" id="SSF54637">
    <property type="entry name" value="Thioesterase/thiol ester dehydrase-isomerase"/>
    <property type="match status" value="1"/>
</dbReference>
<gene>
    <name evidence="9" type="ordered locus">SCATT_p13200</name>
</gene>
<dbReference type="GO" id="GO:0004312">
    <property type="term" value="F:fatty acid synthase activity"/>
    <property type="evidence" value="ECO:0007669"/>
    <property type="project" value="TreeGrafter"/>
</dbReference>
<dbReference type="CDD" id="cd08953">
    <property type="entry name" value="KR_2_SDR_x"/>
    <property type="match status" value="1"/>
</dbReference>
<dbReference type="Pfam" id="PF00550">
    <property type="entry name" value="PP-binding"/>
    <property type="match status" value="1"/>
</dbReference>
<dbReference type="Gene3D" id="3.40.50.720">
    <property type="entry name" value="NAD(P)-binding Rossmann-like Domain"/>
    <property type="match status" value="1"/>
</dbReference>
<dbReference type="PATRIC" id="fig|1003195.11.peg.404"/>
<dbReference type="InterPro" id="IPR049552">
    <property type="entry name" value="PKS_DH_N"/>
</dbReference>
<dbReference type="KEGG" id="sct:SCAT_p0421"/>
<keyword evidence="3" id="KW-0808">Transferase</keyword>
<keyword evidence="1" id="KW-0596">Phosphopantetheine</keyword>
<evidence type="ECO:0000256" key="6">
    <source>
        <dbReference type="SAM" id="MobiDB-lite"/>
    </source>
</evidence>
<dbReference type="AlphaFoldDB" id="F8JLQ7"/>
<evidence type="ECO:0000313" key="9">
    <source>
        <dbReference type="EMBL" id="AEW99513.1"/>
    </source>
</evidence>
<dbReference type="Pfam" id="PF08659">
    <property type="entry name" value="KR"/>
    <property type="match status" value="1"/>
</dbReference>
<dbReference type="SMART" id="SM00822">
    <property type="entry name" value="PKS_KR"/>
    <property type="match status" value="1"/>
</dbReference>
<sequence>MNTSANQAEAPAPVEAPGTPPTDPAEVERILRELVAEKTGYTVEMVDPSLDIQTDLGIDSLKQVEIASEAWRRYPFLPREEIYRFAQARTVRELAGLLAASTTAPAAPAAPGEPVPVRPAGRACVGLRPLPPVDTLADPYRPRPTALLVADGSALADALATAFTAEGWNVRRLGIPGTADGASGRCLPDWREGTLRKEIGHLVPPEERLDLCLLVAGRGTAVGARDAVTRLRHAVLVAKHTVPALKRAAADGHRAGFLAVTQLDGALGLAGSGGDLAQALHGGLGGLTKAVAVEEPDVFCRTVDLAPGLDPAESAGQVVREAADAAPVPEVAWDGVSRRALALSPRPSGLLPSGPAVDEPGPDDFLVVTGGARGITAWCLIALAARRPCRLLLLGRTPQADPPDWAAGLDTLPALREACAARSRAEGRDPRHPDHQEAVEAQAQLLYRQRELDATLTALRGLGARADYLGVDVGDTDALRTALAPYADQVTGVVHGAGVLADQPLAAKRPRDVERVVATKLTGLLNVADVLPAERLRHLVLFTSVSGVFGNGRQTDYAMANEALNRFACAWKAARPGTRVAALAWGPWRGGMATEHTQDLFRRLGVPVLSREEGCAYFTEQFAAERGDDVVAVLGPLTPPVPPAPLPSGGAELLRDLTGLAAEPVLRDHTIDGHPVLPMTAAIGWCLGAVERTAGGRAVTEVRDFRVRKGLVLNGAHPARARVVLRPRPDGGTTVTVHDDAAPAVPRYEGVFRTAEDTGVPRPAPAAPAAAAPPPFLFHPAYDEGFLFHGPLLRGLGPVLHEDDARLTVQACLPDPPLAGGAYAGAYHSPALADLLLQAAALLGRRVCGHRCLPVAVERVELLAPLPDGEPFTITAELLDHNPLELTCAVTACLPDGTVLQRWSGLKGIVAAPQLGSRAAWPVPHPDPA</sequence>
<keyword evidence="9" id="KW-0614">Plasmid</keyword>
<reference evidence="10" key="1">
    <citation type="submission" date="2011-12" db="EMBL/GenBank/DDBJ databases">
        <title>Complete genome sequence of Streptomyces cattleya strain DSM 46488.</title>
        <authorList>
            <person name="Ou H.-Y."/>
            <person name="Li P."/>
            <person name="Zhao C."/>
            <person name="O'Hagan D."/>
            <person name="Deng Z."/>
        </authorList>
    </citation>
    <scope>NUCLEOTIDE SEQUENCE [LARGE SCALE GENOMIC DNA]</scope>
    <source>
        <strain evidence="10">ATCC 35852 / DSM 46488 / JCM 4925 / NBRC 14057 / NRRL 8057</strain>
        <plasmid evidence="10">Plasmid pSCATT</plasmid>
    </source>
</reference>
<evidence type="ECO:0000313" key="10">
    <source>
        <dbReference type="Proteomes" id="UP000007842"/>
    </source>
</evidence>
<dbReference type="EMBL" id="CP003229">
    <property type="protein sequence ID" value="AEW99513.1"/>
    <property type="molecule type" value="Genomic_DNA"/>
</dbReference>
<evidence type="ECO:0000256" key="5">
    <source>
        <dbReference type="PROSITE-ProRule" id="PRU01363"/>
    </source>
</evidence>
<geneLocation type="plasmid" evidence="9 10">
    <name>pSCATT</name>
</geneLocation>
<dbReference type="InterPro" id="IPR020807">
    <property type="entry name" value="PKS_DH"/>
</dbReference>
<dbReference type="RefSeq" id="WP_014150876.1">
    <property type="nucleotide sequence ID" value="NC_016113.1"/>
</dbReference>
<feature type="domain" description="Carrier" evidence="7">
    <location>
        <begin position="22"/>
        <end position="102"/>
    </location>
</feature>
<evidence type="ECO:0000256" key="1">
    <source>
        <dbReference type="ARBA" id="ARBA00022450"/>
    </source>
</evidence>
<dbReference type="InterPro" id="IPR049900">
    <property type="entry name" value="PKS_mFAS_DH"/>
</dbReference>
<keyword evidence="2" id="KW-0597">Phosphoprotein</keyword>
<dbReference type="InterPro" id="IPR057326">
    <property type="entry name" value="KR_dom"/>
</dbReference>
<dbReference type="GO" id="GO:0006633">
    <property type="term" value="P:fatty acid biosynthetic process"/>
    <property type="evidence" value="ECO:0007669"/>
    <property type="project" value="TreeGrafter"/>
</dbReference>
<name>F8JLQ7_STREN</name>
<feature type="region of interest" description="N-terminal hotdog fold" evidence="5">
    <location>
        <begin position="631"/>
        <end position="759"/>
    </location>
</feature>
<dbReference type="InterPro" id="IPR042104">
    <property type="entry name" value="PKS_dehydratase_sf"/>
</dbReference>
<accession>G8XFQ2</accession>
<dbReference type="Pfam" id="PF21089">
    <property type="entry name" value="PKS_DH_N"/>
    <property type="match status" value="1"/>
</dbReference>
<dbReference type="Pfam" id="PF14765">
    <property type="entry name" value="PS-DH"/>
    <property type="match status" value="1"/>
</dbReference>
<accession>F8JLQ7</accession>
<keyword evidence="4" id="KW-0511">Multifunctional enzyme</keyword>
<proteinExistence type="predicted"/>
<dbReference type="OrthoDB" id="9778690at2"/>
<dbReference type="InterPro" id="IPR006162">
    <property type="entry name" value="Ppantetheine_attach_site"/>
</dbReference>
<dbReference type="InterPro" id="IPR029069">
    <property type="entry name" value="HotDog_dom_sf"/>
</dbReference>
<dbReference type="InterPro" id="IPR050091">
    <property type="entry name" value="PKS_NRPS_Biosynth_Enz"/>
</dbReference>
<feature type="region of interest" description="Disordered" evidence="6">
    <location>
        <begin position="1"/>
        <end position="24"/>
    </location>
</feature>
<feature type="region of interest" description="C-terminal hotdog fold" evidence="5">
    <location>
        <begin position="772"/>
        <end position="917"/>
    </location>
</feature>
<dbReference type="PANTHER" id="PTHR43775">
    <property type="entry name" value="FATTY ACID SYNTHASE"/>
    <property type="match status" value="1"/>
</dbReference>
<dbReference type="PANTHER" id="PTHR43775:SF51">
    <property type="entry name" value="INACTIVE PHENOLPHTHIOCEROL SYNTHESIS POLYKETIDE SYNTHASE TYPE I PKS1-RELATED"/>
    <property type="match status" value="1"/>
</dbReference>
<evidence type="ECO:0000256" key="4">
    <source>
        <dbReference type="ARBA" id="ARBA00023268"/>
    </source>
</evidence>
<dbReference type="InterPro" id="IPR013968">
    <property type="entry name" value="PKS_KR"/>
</dbReference>
<dbReference type="InterPro" id="IPR036736">
    <property type="entry name" value="ACP-like_sf"/>
</dbReference>
<dbReference type="InterPro" id="IPR009081">
    <property type="entry name" value="PP-bd_ACP"/>
</dbReference>